<dbReference type="EC" id="2.7.7.7" evidence="1"/>
<dbReference type="GO" id="GO:0003677">
    <property type="term" value="F:DNA binding"/>
    <property type="evidence" value="ECO:0007669"/>
    <property type="project" value="InterPro"/>
</dbReference>
<keyword evidence="4" id="KW-0235">DNA replication</keyword>
<evidence type="ECO:0000256" key="2">
    <source>
        <dbReference type="ARBA" id="ARBA00022679"/>
    </source>
</evidence>
<evidence type="ECO:0000256" key="4">
    <source>
        <dbReference type="ARBA" id="ARBA00022705"/>
    </source>
</evidence>
<proteinExistence type="inferred from homology"/>
<dbReference type="GO" id="GO:0003887">
    <property type="term" value="F:DNA-directed DNA polymerase activity"/>
    <property type="evidence" value="ECO:0007669"/>
    <property type="project" value="UniProtKB-KW"/>
</dbReference>
<reference evidence="8 9" key="1">
    <citation type="submission" date="2020-08" db="EMBL/GenBank/DDBJ databases">
        <title>Genomic Encyclopedia of Type Strains, Phase IV (KMG-IV): sequencing the most valuable type-strain genomes for metagenomic binning, comparative biology and taxonomic classification.</title>
        <authorList>
            <person name="Goeker M."/>
        </authorList>
    </citation>
    <scope>NUCLEOTIDE SEQUENCE [LARGE SCALE GENOMIC DNA]</scope>
    <source>
        <strain evidence="8 9">DSM 26189</strain>
    </source>
</reference>
<dbReference type="SUPFAM" id="SSF48019">
    <property type="entry name" value="post-AAA+ oligomerization domain-like"/>
    <property type="match status" value="1"/>
</dbReference>
<gene>
    <name evidence="8" type="ORF">GGR43_003026</name>
</gene>
<dbReference type="InterPro" id="IPR005790">
    <property type="entry name" value="DNA_polIII_delta"/>
</dbReference>
<name>A0A7W6FR29_9SPHN</name>
<evidence type="ECO:0000256" key="7">
    <source>
        <dbReference type="ARBA" id="ARBA00049244"/>
    </source>
</evidence>
<evidence type="ECO:0000256" key="6">
    <source>
        <dbReference type="ARBA" id="ARBA00034754"/>
    </source>
</evidence>
<dbReference type="EMBL" id="JACIDT010000011">
    <property type="protein sequence ID" value="MBB3927297.1"/>
    <property type="molecule type" value="Genomic_DNA"/>
</dbReference>
<keyword evidence="2 8" id="KW-0808">Transferase</keyword>
<dbReference type="Gene3D" id="1.10.8.60">
    <property type="match status" value="1"/>
</dbReference>
<dbReference type="InterPro" id="IPR008921">
    <property type="entry name" value="DNA_pol3_clamp-load_cplx_C"/>
</dbReference>
<evidence type="ECO:0000256" key="1">
    <source>
        <dbReference type="ARBA" id="ARBA00012417"/>
    </source>
</evidence>
<evidence type="ECO:0000313" key="8">
    <source>
        <dbReference type="EMBL" id="MBB3927297.1"/>
    </source>
</evidence>
<evidence type="ECO:0000256" key="5">
    <source>
        <dbReference type="ARBA" id="ARBA00022932"/>
    </source>
</evidence>
<dbReference type="GO" id="GO:0009360">
    <property type="term" value="C:DNA polymerase III complex"/>
    <property type="evidence" value="ECO:0007669"/>
    <property type="project" value="TreeGrafter"/>
</dbReference>
<comment type="caution">
    <text evidence="8">The sequence shown here is derived from an EMBL/GenBank/DDBJ whole genome shotgun (WGS) entry which is preliminary data.</text>
</comment>
<keyword evidence="3 8" id="KW-0548">Nucleotidyltransferase</keyword>
<keyword evidence="5" id="KW-0239">DNA-directed DNA polymerase</keyword>
<sequence length="330" mass="34923">MDAPSPDVRLFLLYGPDEAGSMALVKRLERAMGDQAERIDLDGATLRGDPARLADEAASLSMFGDRRWIRVSGAGEESVAAVEALLTAPQAGNPVVIVAGAIKATSKLAKLCLDHPAALAYASYAPDDKDAAQIVAGLARERGLRLTPDLVRRIAEAAGNDRALMAGEVEKLALYCDATPEQPANASAEAFDALSAEAVEADVGPLVNAVFGGDIDTLHHELSMMAASGTALASVTRPLIARATLIGQIHAEAERSGLDRAIEAMGRAIFWKDKPAVQRQARAWPLDSVARLMHRLLEAERATRDSRGPGDIAVRQTLLAIARQAARSRG</sequence>
<comment type="similarity">
    <text evidence="6">Belongs to the DNA polymerase HolA subunit family.</text>
</comment>
<dbReference type="SUPFAM" id="SSF52540">
    <property type="entry name" value="P-loop containing nucleoside triphosphate hydrolases"/>
    <property type="match status" value="1"/>
</dbReference>
<protein>
    <recommendedName>
        <fullName evidence="1">DNA-directed DNA polymerase</fullName>
        <ecNumber evidence="1">2.7.7.7</ecNumber>
    </recommendedName>
</protein>
<organism evidence="8 9">
    <name type="scientific">Sphingobium jiangsuense</name>
    <dbReference type="NCBI Taxonomy" id="870476"/>
    <lineage>
        <taxon>Bacteria</taxon>
        <taxon>Pseudomonadati</taxon>
        <taxon>Pseudomonadota</taxon>
        <taxon>Alphaproteobacteria</taxon>
        <taxon>Sphingomonadales</taxon>
        <taxon>Sphingomonadaceae</taxon>
        <taxon>Sphingobium</taxon>
    </lineage>
</organism>
<dbReference type="Proteomes" id="UP000571950">
    <property type="component" value="Unassembled WGS sequence"/>
</dbReference>
<dbReference type="GO" id="GO:0006261">
    <property type="term" value="P:DNA-templated DNA replication"/>
    <property type="evidence" value="ECO:0007669"/>
    <property type="project" value="TreeGrafter"/>
</dbReference>
<comment type="catalytic activity">
    <reaction evidence="7">
        <text>DNA(n) + a 2'-deoxyribonucleoside 5'-triphosphate = DNA(n+1) + diphosphate</text>
        <dbReference type="Rhea" id="RHEA:22508"/>
        <dbReference type="Rhea" id="RHEA-COMP:17339"/>
        <dbReference type="Rhea" id="RHEA-COMP:17340"/>
        <dbReference type="ChEBI" id="CHEBI:33019"/>
        <dbReference type="ChEBI" id="CHEBI:61560"/>
        <dbReference type="ChEBI" id="CHEBI:173112"/>
        <dbReference type="EC" id="2.7.7.7"/>
    </reaction>
</comment>
<dbReference type="PANTHER" id="PTHR34388">
    <property type="entry name" value="DNA POLYMERASE III SUBUNIT DELTA"/>
    <property type="match status" value="1"/>
</dbReference>
<evidence type="ECO:0000313" key="9">
    <source>
        <dbReference type="Proteomes" id="UP000571950"/>
    </source>
</evidence>
<dbReference type="PANTHER" id="PTHR34388:SF1">
    <property type="entry name" value="DNA POLYMERASE III SUBUNIT DELTA"/>
    <property type="match status" value="1"/>
</dbReference>
<dbReference type="Gene3D" id="3.40.50.300">
    <property type="entry name" value="P-loop containing nucleotide triphosphate hydrolases"/>
    <property type="match status" value="1"/>
</dbReference>
<dbReference type="InterPro" id="IPR027417">
    <property type="entry name" value="P-loop_NTPase"/>
</dbReference>
<evidence type="ECO:0000256" key="3">
    <source>
        <dbReference type="ARBA" id="ARBA00022695"/>
    </source>
</evidence>
<dbReference type="AlphaFoldDB" id="A0A7W6FR29"/>
<dbReference type="NCBIfam" id="TIGR01128">
    <property type="entry name" value="holA"/>
    <property type="match status" value="1"/>
</dbReference>
<keyword evidence="9" id="KW-1185">Reference proteome</keyword>
<accession>A0A7W6FR29</accession>